<reference evidence="3 4" key="1">
    <citation type="submission" date="2015-11" db="EMBL/GenBank/DDBJ databases">
        <authorList>
            <person name="Sahl J."/>
            <person name="Wagner D."/>
            <person name="Keim P."/>
        </authorList>
    </citation>
    <scope>NUCLEOTIDE SEQUENCE [LARGE SCALE GENOMIC DNA]</scope>
    <source>
        <strain evidence="3 4">BDU18</strain>
    </source>
</reference>
<sequence length="91" mass="10065">MAVLKPWKFTARSEKLAGEQQSLLDEAIETDLIAIEHELEQFSPQPTQDAEPNKPRRALLPANPPRVEVRHEPTSTTCACGCSPDRLSANS</sequence>
<dbReference type="EMBL" id="LNJQ01000002">
    <property type="protein sequence ID" value="KWZ39858.1"/>
    <property type="molecule type" value="Genomic_DNA"/>
</dbReference>
<evidence type="ECO:0000256" key="1">
    <source>
        <dbReference type="SAM" id="MobiDB-lite"/>
    </source>
</evidence>
<evidence type="ECO:0000313" key="3">
    <source>
        <dbReference type="EMBL" id="KWZ39858.1"/>
    </source>
</evidence>
<dbReference type="Pfam" id="PF13007">
    <property type="entry name" value="LZ_Tnp_IS66"/>
    <property type="match status" value="1"/>
</dbReference>
<name>A0ABR5TBM9_9BURK</name>
<evidence type="ECO:0000313" key="4">
    <source>
        <dbReference type="Proteomes" id="UP000070255"/>
    </source>
</evidence>
<comment type="caution">
    <text evidence="3">The sequence shown here is derived from an EMBL/GenBank/DDBJ whole genome shotgun (WGS) entry which is preliminary data.</text>
</comment>
<gene>
    <name evidence="3" type="ORF">WS72_18485</name>
</gene>
<dbReference type="RefSeq" id="WP_060822397.1">
    <property type="nucleotide sequence ID" value="NZ_LNJQ01000002.1"/>
</dbReference>
<proteinExistence type="predicted"/>
<evidence type="ECO:0000259" key="2">
    <source>
        <dbReference type="Pfam" id="PF13007"/>
    </source>
</evidence>
<feature type="domain" description="Transposase TnpC homeodomain" evidence="2">
    <location>
        <begin position="2"/>
        <end position="69"/>
    </location>
</feature>
<dbReference type="Proteomes" id="UP000070255">
    <property type="component" value="Unassembled WGS sequence"/>
</dbReference>
<feature type="region of interest" description="Disordered" evidence="1">
    <location>
        <begin position="41"/>
        <end position="75"/>
    </location>
</feature>
<accession>A0ABR5TBM9</accession>
<protein>
    <recommendedName>
        <fullName evidence="2">Transposase TnpC homeodomain domain-containing protein</fullName>
    </recommendedName>
</protein>
<organism evidence="3 4">
    <name type="scientific">Burkholderia savannae</name>
    <dbReference type="NCBI Taxonomy" id="1637837"/>
    <lineage>
        <taxon>Bacteria</taxon>
        <taxon>Pseudomonadati</taxon>
        <taxon>Pseudomonadota</taxon>
        <taxon>Betaproteobacteria</taxon>
        <taxon>Burkholderiales</taxon>
        <taxon>Burkholderiaceae</taxon>
        <taxon>Burkholderia</taxon>
        <taxon>pseudomallei group</taxon>
    </lineage>
</organism>
<keyword evidence="4" id="KW-1185">Reference proteome</keyword>
<dbReference type="InterPro" id="IPR024463">
    <property type="entry name" value="Transposase_TnpC_homeodom"/>
</dbReference>